<dbReference type="EMBL" id="JAUSVK010000001">
    <property type="protein sequence ID" value="MDQ0392420.1"/>
    <property type="molecule type" value="Genomic_DNA"/>
</dbReference>
<dbReference type="Gene3D" id="2.50.20.10">
    <property type="entry name" value="Lipoprotein localisation LolA/LolB/LppX"/>
    <property type="match status" value="1"/>
</dbReference>
<dbReference type="CDD" id="cd16325">
    <property type="entry name" value="LolA"/>
    <property type="match status" value="1"/>
</dbReference>
<feature type="chain" id="PRO_5046116934" evidence="3">
    <location>
        <begin position="23"/>
        <end position="272"/>
    </location>
</feature>
<organism evidence="4 5">
    <name type="scientific">Labrys monachus</name>
    <dbReference type="NCBI Taxonomy" id="217067"/>
    <lineage>
        <taxon>Bacteria</taxon>
        <taxon>Pseudomonadati</taxon>
        <taxon>Pseudomonadota</taxon>
        <taxon>Alphaproteobacteria</taxon>
        <taxon>Hyphomicrobiales</taxon>
        <taxon>Xanthobacteraceae</taxon>
        <taxon>Labrys</taxon>
    </lineage>
</organism>
<evidence type="ECO:0000256" key="3">
    <source>
        <dbReference type="SAM" id="SignalP"/>
    </source>
</evidence>
<keyword evidence="4" id="KW-0449">Lipoprotein</keyword>
<feature type="signal peptide" evidence="3">
    <location>
        <begin position="1"/>
        <end position="22"/>
    </location>
</feature>
<evidence type="ECO:0000256" key="2">
    <source>
        <dbReference type="SAM" id="MobiDB-lite"/>
    </source>
</evidence>
<feature type="region of interest" description="Disordered" evidence="2">
    <location>
        <begin position="24"/>
        <end position="81"/>
    </location>
</feature>
<proteinExistence type="predicted"/>
<dbReference type="SUPFAM" id="SSF89392">
    <property type="entry name" value="Prokaryotic lipoproteins and lipoprotein localization factors"/>
    <property type="match status" value="1"/>
</dbReference>
<reference evidence="4 5" key="1">
    <citation type="submission" date="2023-07" db="EMBL/GenBank/DDBJ databases">
        <title>Genomic Encyclopedia of Type Strains, Phase IV (KMG-IV): sequencing the most valuable type-strain genomes for metagenomic binning, comparative biology and taxonomic classification.</title>
        <authorList>
            <person name="Goeker M."/>
        </authorList>
    </citation>
    <scope>NUCLEOTIDE SEQUENCE [LARGE SCALE GENOMIC DNA]</scope>
    <source>
        <strain evidence="4 5">DSM 5896</strain>
    </source>
</reference>
<dbReference type="Pfam" id="PF03548">
    <property type="entry name" value="LolA"/>
    <property type="match status" value="1"/>
</dbReference>
<protein>
    <submittedName>
        <fullName evidence="4">Outer membrane lipoprotein-sorting protein</fullName>
    </submittedName>
</protein>
<sequence length="272" mass="29095">MLDIRTAFALFGLVAMAGPAFAQNAPAEPPEPPKRPPIAAPAQSAAVAAPAQLAAPAPAPAAPTGGDVPPPPEFVSGGQPLEVDVHPVNPRAISPADKATLDQIDKYFNSIRVMSGKFVQIGADGQRITGSFWVSKPGRMRFDYDPPSPLQLLADGTSVAVRNRKLNTQDLYLISQTPLRFLLADSIDLIQDSRVIALGREQAGVSVVLEEKSSIGGSARIQLSFPAPSFTLRQWTITDAQGYDTTVTITSLDTTSRPPDRIFYIDQTRILK</sequence>
<feature type="compositionally biased region" description="Low complexity" evidence="2">
    <location>
        <begin position="40"/>
        <end position="67"/>
    </location>
</feature>
<dbReference type="InterPro" id="IPR004564">
    <property type="entry name" value="OM_lipoprot_carrier_LolA-like"/>
</dbReference>
<evidence type="ECO:0000313" key="5">
    <source>
        <dbReference type="Proteomes" id="UP001237448"/>
    </source>
</evidence>
<keyword evidence="5" id="KW-1185">Reference proteome</keyword>
<dbReference type="PANTHER" id="PTHR35869:SF1">
    <property type="entry name" value="OUTER-MEMBRANE LIPOPROTEIN CARRIER PROTEIN"/>
    <property type="match status" value="1"/>
</dbReference>
<comment type="caution">
    <text evidence="4">The sequence shown here is derived from an EMBL/GenBank/DDBJ whole genome shotgun (WGS) entry which is preliminary data.</text>
</comment>
<dbReference type="PANTHER" id="PTHR35869">
    <property type="entry name" value="OUTER-MEMBRANE LIPOPROTEIN CARRIER PROTEIN"/>
    <property type="match status" value="1"/>
</dbReference>
<evidence type="ECO:0000313" key="4">
    <source>
        <dbReference type="EMBL" id="MDQ0392420.1"/>
    </source>
</evidence>
<gene>
    <name evidence="4" type="ORF">J3R73_002212</name>
</gene>
<name>A0ABU0FCU1_9HYPH</name>
<dbReference type="Proteomes" id="UP001237448">
    <property type="component" value="Unassembled WGS sequence"/>
</dbReference>
<feature type="compositionally biased region" description="Pro residues" evidence="2">
    <location>
        <begin position="27"/>
        <end position="39"/>
    </location>
</feature>
<dbReference type="RefSeq" id="WP_307426261.1">
    <property type="nucleotide sequence ID" value="NZ_JAUSVK010000001.1"/>
</dbReference>
<dbReference type="InterPro" id="IPR029046">
    <property type="entry name" value="LolA/LolB/LppX"/>
</dbReference>
<keyword evidence="1 3" id="KW-0732">Signal</keyword>
<accession>A0ABU0FCU1</accession>
<evidence type="ECO:0000256" key="1">
    <source>
        <dbReference type="ARBA" id="ARBA00022729"/>
    </source>
</evidence>